<feature type="region of interest" description="Disordered" evidence="1">
    <location>
        <begin position="88"/>
        <end position="192"/>
    </location>
</feature>
<feature type="compositionally biased region" description="Basic and acidic residues" evidence="1">
    <location>
        <begin position="88"/>
        <end position="100"/>
    </location>
</feature>
<accession>A0AAD7EFY5</accession>
<dbReference type="Proteomes" id="UP001218218">
    <property type="component" value="Unassembled WGS sequence"/>
</dbReference>
<proteinExistence type="predicted"/>
<name>A0AAD7EFY5_9AGAR</name>
<gene>
    <name evidence="2" type="ORF">DFH08DRAFT_1033731</name>
</gene>
<sequence length="244" mass="25874">MSATRHESGQDREYRITRIVMRGGVLLPKYIMAYFGGGSDSTGERHAAGVRKKCQEGRDLGTHTVPVPMVRRLVDVYTLHRPEACVGSRAERGGDRAHGGDEDEQGGVRGRGTSDAGRGVEGAQRGEGEGVSAGRVERGGEIESEVGEVGEACDEGEGGGLAVAGDLDERYRDEIGGGSGGHEWQGFVPDGDVTGQWRRAKSVQSIPGVTRSVAECKKVRRDRAEDDKVGSGISCEKEALNHAG</sequence>
<evidence type="ECO:0000313" key="3">
    <source>
        <dbReference type="Proteomes" id="UP001218218"/>
    </source>
</evidence>
<comment type="caution">
    <text evidence="2">The sequence shown here is derived from an EMBL/GenBank/DDBJ whole genome shotgun (WGS) entry which is preliminary data.</text>
</comment>
<evidence type="ECO:0000313" key="2">
    <source>
        <dbReference type="EMBL" id="KAJ7321716.1"/>
    </source>
</evidence>
<organism evidence="2 3">
    <name type="scientific">Mycena albidolilacea</name>
    <dbReference type="NCBI Taxonomy" id="1033008"/>
    <lineage>
        <taxon>Eukaryota</taxon>
        <taxon>Fungi</taxon>
        <taxon>Dikarya</taxon>
        <taxon>Basidiomycota</taxon>
        <taxon>Agaricomycotina</taxon>
        <taxon>Agaricomycetes</taxon>
        <taxon>Agaricomycetidae</taxon>
        <taxon>Agaricales</taxon>
        <taxon>Marasmiineae</taxon>
        <taxon>Mycenaceae</taxon>
        <taxon>Mycena</taxon>
    </lineage>
</organism>
<reference evidence="2" key="1">
    <citation type="submission" date="2023-03" db="EMBL/GenBank/DDBJ databases">
        <title>Massive genome expansion in bonnet fungi (Mycena s.s.) driven by repeated elements and novel gene families across ecological guilds.</title>
        <authorList>
            <consortium name="Lawrence Berkeley National Laboratory"/>
            <person name="Harder C.B."/>
            <person name="Miyauchi S."/>
            <person name="Viragh M."/>
            <person name="Kuo A."/>
            <person name="Thoen E."/>
            <person name="Andreopoulos B."/>
            <person name="Lu D."/>
            <person name="Skrede I."/>
            <person name="Drula E."/>
            <person name="Henrissat B."/>
            <person name="Morin E."/>
            <person name="Kohler A."/>
            <person name="Barry K."/>
            <person name="LaButti K."/>
            <person name="Morin E."/>
            <person name="Salamov A."/>
            <person name="Lipzen A."/>
            <person name="Mereny Z."/>
            <person name="Hegedus B."/>
            <person name="Baldrian P."/>
            <person name="Stursova M."/>
            <person name="Weitz H."/>
            <person name="Taylor A."/>
            <person name="Grigoriev I.V."/>
            <person name="Nagy L.G."/>
            <person name="Martin F."/>
            <person name="Kauserud H."/>
        </authorList>
    </citation>
    <scope>NUCLEOTIDE SEQUENCE</scope>
    <source>
        <strain evidence="2">CBHHK002</strain>
    </source>
</reference>
<protein>
    <submittedName>
        <fullName evidence="2">Uncharacterized protein</fullName>
    </submittedName>
</protein>
<keyword evidence="3" id="KW-1185">Reference proteome</keyword>
<dbReference type="EMBL" id="JARIHO010000050">
    <property type="protein sequence ID" value="KAJ7321716.1"/>
    <property type="molecule type" value="Genomic_DNA"/>
</dbReference>
<feature type="compositionally biased region" description="Acidic residues" evidence="1">
    <location>
        <begin position="142"/>
        <end position="157"/>
    </location>
</feature>
<evidence type="ECO:0000256" key="1">
    <source>
        <dbReference type="SAM" id="MobiDB-lite"/>
    </source>
</evidence>
<dbReference type="AlphaFoldDB" id="A0AAD7EFY5"/>